<keyword evidence="1" id="KW-0732">Signal</keyword>
<evidence type="ECO:0008006" key="4">
    <source>
        <dbReference type="Google" id="ProtNLM"/>
    </source>
</evidence>
<evidence type="ECO:0000256" key="1">
    <source>
        <dbReference type="SAM" id="SignalP"/>
    </source>
</evidence>
<dbReference type="EMBL" id="NIBG01000004">
    <property type="protein sequence ID" value="PAB60012.1"/>
    <property type="molecule type" value="Genomic_DNA"/>
</dbReference>
<name>A0A267MKS1_9FIRM</name>
<dbReference type="PROSITE" id="PS51257">
    <property type="entry name" value="PROKAR_LIPOPROTEIN"/>
    <property type="match status" value="1"/>
</dbReference>
<dbReference type="OrthoDB" id="9832953at2"/>
<keyword evidence="3" id="KW-1185">Reference proteome</keyword>
<reference evidence="2 3" key="1">
    <citation type="submission" date="2017-06" db="EMBL/GenBank/DDBJ databases">
        <title>Draft genome sequence of anaerobic fermentative bacterium Anaeromicrobium sediminis DY2726D isolated from West Pacific Ocean sediments.</title>
        <authorList>
            <person name="Zeng X."/>
        </authorList>
    </citation>
    <scope>NUCLEOTIDE SEQUENCE [LARGE SCALE GENOMIC DNA]</scope>
    <source>
        <strain evidence="2 3">DY2726D</strain>
    </source>
</reference>
<proteinExistence type="predicted"/>
<feature type="chain" id="PRO_5039516748" description="PepSY domain-containing protein" evidence="1">
    <location>
        <begin position="23"/>
        <end position="262"/>
    </location>
</feature>
<evidence type="ECO:0000313" key="2">
    <source>
        <dbReference type="EMBL" id="PAB60012.1"/>
    </source>
</evidence>
<comment type="caution">
    <text evidence="2">The sequence shown here is derived from an EMBL/GenBank/DDBJ whole genome shotgun (WGS) entry which is preliminary data.</text>
</comment>
<feature type="signal peptide" evidence="1">
    <location>
        <begin position="1"/>
        <end position="22"/>
    </location>
</feature>
<sequence length="262" mass="30162">MKKYKNYLAALSVIGTLTLGLAGCMGFKAEEVKSENIVKEQVVETQNKVEQKKIEITDGNIIEVSEEIKNFVGLDEDLGKYLQNEPTMVTFLKDEDGDNPDVNIMYIYEGTEDEDSTALYLYIENDYIVNAKLDEYNGSVNLDWKEDETVVFTNSGQLEKQPKEENISLDFENRELAQKEINDKFVGKELREFNEFINHYIPVTKIVRKDTGLVMHVYYAINKEGYTLSTTMNVITKDNIIKEIYLEDSYNPSINPVDKLRL</sequence>
<dbReference type="RefSeq" id="WP_095132164.1">
    <property type="nucleotide sequence ID" value="NZ_NIBG01000004.1"/>
</dbReference>
<dbReference type="AlphaFoldDB" id="A0A267MKS1"/>
<accession>A0A267MKS1</accession>
<dbReference type="Proteomes" id="UP000216024">
    <property type="component" value="Unassembled WGS sequence"/>
</dbReference>
<organism evidence="2 3">
    <name type="scientific">Anaeromicrobium sediminis</name>
    <dbReference type="NCBI Taxonomy" id="1478221"/>
    <lineage>
        <taxon>Bacteria</taxon>
        <taxon>Bacillati</taxon>
        <taxon>Bacillota</taxon>
        <taxon>Clostridia</taxon>
        <taxon>Peptostreptococcales</taxon>
        <taxon>Thermotaleaceae</taxon>
        <taxon>Anaeromicrobium</taxon>
    </lineage>
</organism>
<evidence type="ECO:0000313" key="3">
    <source>
        <dbReference type="Proteomes" id="UP000216024"/>
    </source>
</evidence>
<protein>
    <recommendedName>
        <fullName evidence="4">PepSY domain-containing protein</fullName>
    </recommendedName>
</protein>
<gene>
    <name evidence="2" type="ORF">CCE28_06455</name>
</gene>